<name>A0A8H6X8H5_9AGAR</name>
<dbReference type="Gene3D" id="3.10.450.50">
    <property type="match status" value="1"/>
</dbReference>
<evidence type="ECO:0000313" key="1">
    <source>
        <dbReference type="EMBL" id="KAF7336377.1"/>
    </source>
</evidence>
<proteinExistence type="predicted"/>
<dbReference type="OrthoDB" id="2985845at2759"/>
<dbReference type="AlphaFoldDB" id="A0A8H6X8H5"/>
<evidence type="ECO:0000313" key="2">
    <source>
        <dbReference type="Proteomes" id="UP000620124"/>
    </source>
</evidence>
<dbReference type="Proteomes" id="UP000620124">
    <property type="component" value="Unassembled WGS sequence"/>
</dbReference>
<keyword evidence="2" id="KW-1185">Reference proteome</keyword>
<reference evidence="1" key="1">
    <citation type="submission" date="2020-05" db="EMBL/GenBank/DDBJ databases">
        <title>Mycena genomes resolve the evolution of fungal bioluminescence.</title>
        <authorList>
            <person name="Tsai I.J."/>
        </authorList>
    </citation>
    <scope>NUCLEOTIDE SEQUENCE</scope>
    <source>
        <strain evidence="1">CCC161011</strain>
    </source>
</reference>
<dbReference type="EMBL" id="JACAZI010000023">
    <property type="protein sequence ID" value="KAF7336377.1"/>
    <property type="molecule type" value="Genomic_DNA"/>
</dbReference>
<accession>A0A8H6X8H5</accession>
<organism evidence="1 2">
    <name type="scientific">Mycena venus</name>
    <dbReference type="NCBI Taxonomy" id="2733690"/>
    <lineage>
        <taxon>Eukaryota</taxon>
        <taxon>Fungi</taxon>
        <taxon>Dikarya</taxon>
        <taxon>Basidiomycota</taxon>
        <taxon>Agaricomycotina</taxon>
        <taxon>Agaricomycetes</taxon>
        <taxon>Agaricomycetidae</taxon>
        <taxon>Agaricales</taxon>
        <taxon>Marasmiineae</taxon>
        <taxon>Mycenaceae</taxon>
        <taxon>Mycena</taxon>
    </lineage>
</organism>
<protein>
    <submittedName>
        <fullName evidence="1">Uncharacterized protein</fullName>
    </submittedName>
</protein>
<gene>
    <name evidence="1" type="ORF">MVEN_02186300</name>
</gene>
<comment type="caution">
    <text evidence="1">The sequence shown here is derived from an EMBL/GenBank/DDBJ whole genome shotgun (WGS) entry which is preliminary data.</text>
</comment>
<sequence>MLSPLSDFIHEVFEQLIISPHDADATAALDKFFASNFEEINAATGAVLDPAEYRKLVHSTRAQFTDRKLVSDKFILATPADPTHKTGAGAVIHVFTALQDGKRVTVTIVGVVRIEWIVDHKHGHQEGGSRRIVTESLIMNTSP</sequence>